<gene>
    <name evidence="2" type="ORF">GCM10022244_31540</name>
</gene>
<organism evidence="2 3">
    <name type="scientific">Streptomyces gulbargensis</name>
    <dbReference type="NCBI Taxonomy" id="364901"/>
    <lineage>
        <taxon>Bacteria</taxon>
        <taxon>Bacillati</taxon>
        <taxon>Actinomycetota</taxon>
        <taxon>Actinomycetes</taxon>
        <taxon>Kitasatosporales</taxon>
        <taxon>Streptomycetaceae</taxon>
        <taxon>Streptomyces</taxon>
    </lineage>
</organism>
<evidence type="ECO:0000313" key="2">
    <source>
        <dbReference type="EMBL" id="GAA3920107.1"/>
    </source>
</evidence>
<name>A0ABP7MCJ8_9ACTN</name>
<keyword evidence="3" id="KW-1185">Reference proteome</keyword>
<evidence type="ECO:0000256" key="1">
    <source>
        <dbReference type="SAM" id="MobiDB-lite"/>
    </source>
</evidence>
<comment type="caution">
    <text evidence="2">The sequence shown here is derived from an EMBL/GenBank/DDBJ whole genome shotgun (WGS) entry which is preliminary data.</text>
</comment>
<dbReference type="Proteomes" id="UP001501000">
    <property type="component" value="Unassembled WGS sequence"/>
</dbReference>
<dbReference type="InterPro" id="IPR008634">
    <property type="entry name" value="Gas-vesicle_GvpO"/>
</dbReference>
<sequence>MERHAAGTRNGTARPDVPETFVKRSHINRFVSNGPGKAEEEQGMTRSSDDGSDSKAETEHAERPARNRSAPVGTVIRTATEQLAQLLDQPAEAVSSCERHENGDWRLTVEVVELRRVPDTMSLLASYEVQADPEGQLLGYRRARRYERGRADRR</sequence>
<dbReference type="Pfam" id="PF05800">
    <property type="entry name" value="GvpO"/>
    <property type="match status" value="1"/>
</dbReference>
<evidence type="ECO:0008006" key="4">
    <source>
        <dbReference type="Google" id="ProtNLM"/>
    </source>
</evidence>
<feature type="region of interest" description="Disordered" evidence="1">
    <location>
        <begin position="1"/>
        <end position="72"/>
    </location>
</feature>
<reference evidence="3" key="1">
    <citation type="journal article" date="2019" name="Int. J. Syst. Evol. Microbiol.">
        <title>The Global Catalogue of Microorganisms (GCM) 10K type strain sequencing project: providing services to taxonomists for standard genome sequencing and annotation.</title>
        <authorList>
            <consortium name="The Broad Institute Genomics Platform"/>
            <consortium name="The Broad Institute Genome Sequencing Center for Infectious Disease"/>
            <person name="Wu L."/>
            <person name="Ma J."/>
        </authorList>
    </citation>
    <scope>NUCLEOTIDE SEQUENCE [LARGE SCALE GENOMIC DNA]</scope>
    <source>
        <strain evidence="3">JCM 16956</strain>
    </source>
</reference>
<dbReference type="EMBL" id="BAABAJ010000008">
    <property type="protein sequence ID" value="GAA3920107.1"/>
    <property type="molecule type" value="Genomic_DNA"/>
</dbReference>
<feature type="compositionally biased region" description="Basic and acidic residues" evidence="1">
    <location>
        <begin position="47"/>
        <end position="65"/>
    </location>
</feature>
<evidence type="ECO:0000313" key="3">
    <source>
        <dbReference type="Proteomes" id="UP001501000"/>
    </source>
</evidence>
<protein>
    <recommendedName>
        <fullName evidence="4">Gas vesicle protein</fullName>
    </recommendedName>
</protein>
<proteinExistence type="predicted"/>
<accession>A0ABP7MCJ8</accession>